<proteinExistence type="predicted"/>
<name>A0A653DJE0_CALMS</name>
<dbReference type="AlphaFoldDB" id="A0A653DJE0"/>
<dbReference type="OrthoDB" id="6753667at2759"/>
<accession>A0A653DJE0</accession>
<evidence type="ECO:0000313" key="1">
    <source>
        <dbReference type="EMBL" id="VEN60313.1"/>
    </source>
</evidence>
<keyword evidence="2" id="KW-1185">Reference proteome</keyword>
<gene>
    <name evidence="1" type="ORF">CALMAC_LOCUS18057</name>
</gene>
<evidence type="ECO:0000313" key="2">
    <source>
        <dbReference type="Proteomes" id="UP000410492"/>
    </source>
</evidence>
<protein>
    <submittedName>
        <fullName evidence="1">Uncharacterized protein</fullName>
    </submittedName>
</protein>
<dbReference type="EMBL" id="CAACVG010012479">
    <property type="protein sequence ID" value="VEN60313.1"/>
    <property type="molecule type" value="Genomic_DNA"/>
</dbReference>
<reference evidence="1 2" key="1">
    <citation type="submission" date="2019-01" db="EMBL/GenBank/DDBJ databases">
        <authorList>
            <person name="Sayadi A."/>
        </authorList>
    </citation>
    <scope>NUCLEOTIDE SEQUENCE [LARGE SCALE GENOMIC DNA]</scope>
</reference>
<sequence length="74" mass="8528">MAVMLKVGDRFSSFADANKAIEQLGKNTYTTFWNEMHVLRTLPEDISHAVDIYMIRGFCTDKAFEKIVNLVEQK</sequence>
<organism evidence="1 2">
    <name type="scientific">Callosobruchus maculatus</name>
    <name type="common">Southern cowpea weevil</name>
    <name type="synonym">Pulse bruchid</name>
    <dbReference type="NCBI Taxonomy" id="64391"/>
    <lineage>
        <taxon>Eukaryota</taxon>
        <taxon>Metazoa</taxon>
        <taxon>Ecdysozoa</taxon>
        <taxon>Arthropoda</taxon>
        <taxon>Hexapoda</taxon>
        <taxon>Insecta</taxon>
        <taxon>Pterygota</taxon>
        <taxon>Neoptera</taxon>
        <taxon>Endopterygota</taxon>
        <taxon>Coleoptera</taxon>
        <taxon>Polyphaga</taxon>
        <taxon>Cucujiformia</taxon>
        <taxon>Chrysomeloidea</taxon>
        <taxon>Chrysomelidae</taxon>
        <taxon>Bruchinae</taxon>
        <taxon>Bruchini</taxon>
        <taxon>Callosobruchus</taxon>
    </lineage>
</organism>
<dbReference type="Proteomes" id="UP000410492">
    <property type="component" value="Unassembled WGS sequence"/>
</dbReference>